<evidence type="ECO:0000313" key="4">
    <source>
        <dbReference type="Proteomes" id="UP000703661"/>
    </source>
</evidence>
<dbReference type="InterPro" id="IPR012340">
    <property type="entry name" value="NA-bd_OB-fold"/>
</dbReference>
<dbReference type="GO" id="GO:0042645">
    <property type="term" value="C:mitochondrial nucleoid"/>
    <property type="evidence" value="ECO:0007669"/>
    <property type="project" value="TreeGrafter"/>
</dbReference>
<accession>A0A9P6N3U7</accession>
<dbReference type="Gene3D" id="2.40.50.140">
    <property type="entry name" value="Nucleic acid-binding proteins"/>
    <property type="match status" value="1"/>
</dbReference>
<proteinExistence type="inferred from homology"/>
<dbReference type="InterPro" id="IPR011344">
    <property type="entry name" value="ssDNA-bd"/>
</dbReference>
<reference evidence="3" key="1">
    <citation type="journal article" date="2020" name="Fungal Divers.">
        <title>Resolving the Mortierellaceae phylogeny through synthesis of multi-gene phylogenetics and phylogenomics.</title>
        <authorList>
            <person name="Vandepol N."/>
            <person name="Liber J."/>
            <person name="Desiro A."/>
            <person name="Na H."/>
            <person name="Kennedy M."/>
            <person name="Barry K."/>
            <person name="Grigoriev I.V."/>
            <person name="Miller A.N."/>
            <person name="O'Donnell K."/>
            <person name="Stajich J.E."/>
            <person name="Bonito G."/>
        </authorList>
    </citation>
    <scope>NUCLEOTIDE SEQUENCE</scope>
    <source>
        <strain evidence="3">NRRL 2769</strain>
    </source>
</reference>
<dbReference type="Pfam" id="PF00436">
    <property type="entry name" value="SSB"/>
    <property type="match status" value="1"/>
</dbReference>
<dbReference type="NCBIfam" id="TIGR00621">
    <property type="entry name" value="ssb"/>
    <property type="match status" value="1"/>
</dbReference>
<dbReference type="HAMAP" id="MF_00984">
    <property type="entry name" value="SSB"/>
    <property type="match status" value="1"/>
</dbReference>
<dbReference type="GO" id="GO:0006264">
    <property type="term" value="P:mitochondrial DNA replication"/>
    <property type="evidence" value="ECO:0007669"/>
    <property type="project" value="TreeGrafter"/>
</dbReference>
<organism evidence="3 4">
    <name type="scientific">Entomortierella chlamydospora</name>
    <dbReference type="NCBI Taxonomy" id="101097"/>
    <lineage>
        <taxon>Eukaryota</taxon>
        <taxon>Fungi</taxon>
        <taxon>Fungi incertae sedis</taxon>
        <taxon>Mucoromycota</taxon>
        <taxon>Mortierellomycotina</taxon>
        <taxon>Mortierellomycetes</taxon>
        <taxon>Mortierellales</taxon>
        <taxon>Mortierellaceae</taxon>
        <taxon>Entomortierella</taxon>
    </lineage>
</organism>
<keyword evidence="4" id="KW-1185">Reference proteome</keyword>
<dbReference type="CDD" id="cd04496">
    <property type="entry name" value="SSB_OBF"/>
    <property type="match status" value="1"/>
</dbReference>
<dbReference type="Proteomes" id="UP000703661">
    <property type="component" value="Unassembled WGS sequence"/>
</dbReference>
<evidence type="ECO:0000313" key="3">
    <source>
        <dbReference type="EMBL" id="KAG0022536.1"/>
    </source>
</evidence>
<keyword evidence="1 2" id="KW-0238">DNA-binding</keyword>
<dbReference type="PANTHER" id="PTHR10302">
    <property type="entry name" value="SINGLE-STRANDED DNA-BINDING PROTEIN"/>
    <property type="match status" value="1"/>
</dbReference>
<name>A0A9P6N3U7_9FUNG</name>
<dbReference type="EMBL" id="JAAAID010000100">
    <property type="protein sequence ID" value="KAG0022536.1"/>
    <property type="molecule type" value="Genomic_DNA"/>
</dbReference>
<dbReference type="PROSITE" id="PS50935">
    <property type="entry name" value="SSB"/>
    <property type="match status" value="1"/>
</dbReference>
<dbReference type="AlphaFoldDB" id="A0A9P6N3U7"/>
<evidence type="ECO:0008006" key="5">
    <source>
        <dbReference type="Google" id="ProtNLM"/>
    </source>
</evidence>
<protein>
    <recommendedName>
        <fullName evidence="5">Ssdna binding protein</fullName>
    </recommendedName>
</protein>
<gene>
    <name evidence="3" type="ORF">BGZ80_000040</name>
</gene>
<dbReference type="InterPro" id="IPR000424">
    <property type="entry name" value="Primosome_PriB/ssb"/>
</dbReference>
<dbReference type="PANTHER" id="PTHR10302:SF0">
    <property type="entry name" value="SINGLE-STRANDED DNA-BINDING PROTEIN, MITOCHONDRIAL"/>
    <property type="match status" value="1"/>
</dbReference>
<evidence type="ECO:0000256" key="1">
    <source>
        <dbReference type="ARBA" id="ARBA00023125"/>
    </source>
</evidence>
<evidence type="ECO:0000256" key="2">
    <source>
        <dbReference type="PROSITE-ProRule" id="PRU00252"/>
    </source>
</evidence>
<sequence>MLMRLNPIAKRIASPAIGSVRTVVNKATIVGRVGQDAQLGTPSGDRNFVQFSVATSESYKDKEGNIVKTTHWHRIVSWNQKLNPFLAQRVKKGDLVYVEGPVHYRSYTAKDGTEKHLTEIALRNFQYLFSKEHGAGHQ</sequence>
<dbReference type="GO" id="GO:0003697">
    <property type="term" value="F:single-stranded DNA binding"/>
    <property type="evidence" value="ECO:0007669"/>
    <property type="project" value="InterPro"/>
</dbReference>
<comment type="caution">
    <text evidence="3">The sequence shown here is derived from an EMBL/GenBank/DDBJ whole genome shotgun (WGS) entry which is preliminary data.</text>
</comment>
<dbReference type="SUPFAM" id="SSF50249">
    <property type="entry name" value="Nucleic acid-binding proteins"/>
    <property type="match status" value="1"/>
</dbReference>